<feature type="compositionally biased region" description="Polar residues" evidence="1">
    <location>
        <begin position="234"/>
        <end position="245"/>
    </location>
</feature>
<proteinExistence type="predicted"/>
<accession>A0A0G4EUL2</accession>
<sequence>MSRGDHFEQLDALFASIVDHRQRLTDKIKDTFSVDHADEGQEAGGQGPWGHTQVSPAHSSGLALSSGEADIEKYDTAGEMLLERWLQECIRWHLIDLSIQKDIGRNEQAIKELCVSKRRDVQKALDRRLLQFWQARAQQLEHAFIHSIRNPLEVTFAVPGATANGEDEMSPALADNTPKFGQTQGILQRAIARSDAHTQTQTQTERQERAPSADKSTMTAAVVEPTPLALAESKTPTFGRSQEATVQIGPSAHERRDAHTQTDRSHSRDGHSQTEGGDAADETPLQFPGDWERLLHRMQRLYQEAQDQHGSCPSLEADCRALERQANQMEQDIQHLTSKRRGRAHELEKRRQEADRYVKALTHTMKSELGQLQAQAQELQSLAPTPAAAARRPPGRRSTLSVSPADVHIPDGPDVDLMHRKTKHSVSLSASAKYILAQAVAAELNSSGYGIDRQETGTDMDEEEADDDVNPLVTFQERRQRRRNKSRGDSPVGKSFSSEPFTELSLHTDSGVPDLT</sequence>
<protein>
    <submittedName>
        <fullName evidence="2">Uncharacterized protein</fullName>
    </submittedName>
</protein>
<organism evidence="2 3">
    <name type="scientific">Vitrella brassicaformis (strain CCMP3155)</name>
    <dbReference type="NCBI Taxonomy" id="1169540"/>
    <lineage>
        <taxon>Eukaryota</taxon>
        <taxon>Sar</taxon>
        <taxon>Alveolata</taxon>
        <taxon>Colpodellida</taxon>
        <taxon>Vitrellaceae</taxon>
        <taxon>Vitrella</taxon>
    </lineage>
</organism>
<evidence type="ECO:0000313" key="3">
    <source>
        <dbReference type="Proteomes" id="UP000041254"/>
    </source>
</evidence>
<dbReference type="AlphaFoldDB" id="A0A0G4EUL2"/>
<feature type="region of interest" description="Disordered" evidence="1">
    <location>
        <begin position="332"/>
        <end position="352"/>
    </location>
</feature>
<feature type="compositionally biased region" description="Low complexity" evidence="1">
    <location>
        <begin position="383"/>
        <end position="392"/>
    </location>
</feature>
<reference evidence="2 3" key="1">
    <citation type="submission" date="2014-11" db="EMBL/GenBank/DDBJ databases">
        <authorList>
            <person name="Zhu J."/>
            <person name="Qi W."/>
            <person name="Song R."/>
        </authorList>
    </citation>
    <scope>NUCLEOTIDE SEQUENCE [LARGE SCALE GENOMIC DNA]</scope>
</reference>
<gene>
    <name evidence="2" type="ORF">Vbra_20846</name>
</gene>
<dbReference type="VEuPathDB" id="CryptoDB:Vbra_20846"/>
<feature type="compositionally biased region" description="Acidic residues" evidence="1">
    <location>
        <begin position="458"/>
        <end position="469"/>
    </location>
</feature>
<keyword evidence="3" id="KW-1185">Reference proteome</keyword>
<evidence type="ECO:0000256" key="1">
    <source>
        <dbReference type="SAM" id="MobiDB-lite"/>
    </source>
</evidence>
<feature type="region of interest" description="Disordered" evidence="1">
    <location>
        <begin position="38"/>
        <end position="62"/>
    </location>
</feature>
<feature type="compositionally biased region" description="Polar residues" evidence="1">
    <location>
        <begin position="495"/>
        <end position="508"/>
    </location>
</feature>
<dbReference type="EMBL" id="CDMY01000310">
    <property type="protein sequence ID" value="CEM01781.1"/>
    <property type="molecule type" value="Genomic_DNA"/>
</dbReference>
<feature type="compositionally biased region" description="Basic and acidic residues" evidence="1">
    <location>
        <begin position="252"/>
        <end position="272"/>
    </location>
</feature>
<name>A0A0G4EUL2_VITBC</name>
<evidence type="ECO:0000313" key="2">
    <source>
        <dbReference type="EMBL" id="CEM01781.1"/>
    </source>
</evidence>
<feature type="region of interest" description="Disordered" evidence="1">
    <location>
        <begin position="383"/>
        <end position="416"/>
    </location>
</feature>
<dbReference type="Proteomes" id="UP000041254">
    <property type="component" value="Unassembled WGS sequence"/>
</dbReference>
<feature type="region of interest" description="Disordered" evidence="1">
    <location>
        <begin position="449"/>
        <end position="516"/>
    </location>
</feature>
<feature type="region of interest" description="Disordered" evidence="1">
    <location>
        <begin position="191"/>
        <end position="286"/>
    </location>
</feature>
<dbReference type="InParanoid" id="A0A0G4EUL2"/>